<dbReference type="OrthoDB" id="192611at2759"/>
<sequence length="143" mass="15960">MSIFILLASCGNYFCAFYGECYIDKVSNGPACRCPLQPCPNGHTPVCGDDGMTYRTQCHLERSSCKEQRRIKNKHPGECKGKEPVHGGWSSWGDWSPCSVSCGAGKKRRFRDCKNPAPSPSGRYCGDSWMQEDNCFIECEQLS</sequence>
<dbReference type="PROSITE" id="PS51465">
    <property type="entry name" value="KAZAL_2"/>
    <property type="match status" value="1"/>
</dbReference>
<accession>A0A8B6DRN0</accession>
<dbReference type="GO" id="GO:0030154">
    <property type="term" value="P:cell differentiation"/>
    <property type="evidence" value="ECO:0007669"/>
    <property type="project" value="TreeGrafter"/>
</dbReference>
<dbReference type="AlphaFoldDB" id="A0A8B6DRN0"/>
<comment type="caution">
    <text evidence="6">The sequence shown here is derived from an EMBL/GenBank/DDBJ whole genome shotgun (WGS) entry which is preliminary data.</text>
</comment>
<name>A0A8B6DRN0_MYTGA</name>
<evidence type="ECO:0000256" key="4">
    <source>
        <dbReference type="SAM" id="SignalP"/>
    </source>
</evidence>
<feature type="chain" id="PRO_5032692383" description="Kazal-like domain-containing protein" evidence="4">
    <location>
        <begin position="17"/>
        <end position="143"/>
    </location>
</feature>
<dbReference type="PANTHER" id="PTHR10913">
    <property type="entry name" value="FOLLISTATIN-RELATED"/>
    <property type="match status" value="1"/>
</dbReference>
<keyword evidence="1" id="KW-0646">Protease inhibitor</keyword>
<evidence type="ECO:0000259" key="5">
    <source>
        <dbReference type="PROSITE" id="PS51465"/>
    </source>
</evidence>
<keyword evidence="4" id="KW-0732">Signal</keyword>
<dbReference type="InterPro" id="IPR036383">
    <property type="entry name" value="TSP1_rpt_sf"/>
</dbReference>
<keyword evidence="7" id="KW-1185">Reference proteome</keyword>
<dbReference type="GO" id="GO:0004867">
    <property type="term" value="F:serine-type endopeptidase inhibitor activity"/>
    <property type="evidence" value="ECO:0007669"/>
    <property type="project" value="UniProtKB-KW"/>
</dbReference>
<dbReference type="Gene3D" id="3.30.60.30">
    <property type="match status" value="1"/>
</dbReference>
<keyword evidence="2" id="KW-0722">Serine protease inhibitor</keyword>
<dbReference type="SUPFAM" id="SSF100895">
    <property type="entry name" value="Kazal-type serine protease inhibitors"/>
    <property type="match status" value="1"/>
</dbReference>
<dbReference type="GO" id="GO:0005576">
    <property type="term" value="C:extracellular region"/>
    <property type="evidence" value="ECO:0007669"/>
    <property type="project" value="TreeGrafter"/>
</dbReference>
<organism evidence="6 7">
    <name type="scientific">Mytilus galloprovincialis</name>
    <name type="common">Mediterranean mussel</name>
    <dbReference type="NCBI Taxonomy" id="29158"/>
    <lineage>
        <taxon>Eukaryota</taxon>
        <taxon>Metazoa</taxon>
        <taxon>Spiralia</taxon>
        <taxon>Lophotrochozoa</taxon>
        <taxon>Mollusca</taxon>
        <taxon>Bivalvia</taxon>
        <taxon>Autobranchia</taxon>
        <taxon>Pteriomorphia</taxon>
        <taxon>Mytilida</taxon>
        <taxon>Mytiloidea</taxon>
        <taxon>Mytilidae</taxon>
        <taxon>Mytilinae</taxon>
        <taxon>Mytilus</taxon>
    </lineage>
</organism>
<dbReference type="Gene3D" id="2.20.100.10">
    <property type="entry name" value="Thrombospondin type-1 (TSP1) repeat"/>
    <property type="match status" value="1"/>
</dbReference>
<dbReference type="SMART" id="SM00209">
    <property type="entry name" value="TSP1"/>
    <property type="match status" value="1"/>
</dbReference>
<dbReference type="EMBL" id="UYJE01003881">
    <property type="protein sequence ID" value="VDI23118.1"/>
    <property type="molecule type" value="Genomic_DNA"/>
</dbReference>
<dbReference type="InterPro" id="IPR000884">
    <property type="entry name" value="TSP1_rpt"/>
</dbReference>
<dbReference type="Pfam" id="PF00090">
    <property type="entry name" value="TSP_1"/>
    <property type="match status" value="1"/>
</dbReference>
<dbReference type="InterPro" id="IPR036058">
    <property type="entry name" value="Kazal_dom_sf"/>
</dbReference>
<keyword evidence="3" id="KW-1015">Disulfide bond</keyword>
<dbReference type="FunFam" id="2.20.100.10:FF:000001">
    <property type="entry name" value="semaphorin-5A isoform X1"/>
    <property type="match status" value="1"/>
</dbReference>
<evidence type="ECO:0000256" key="2">
    <source>
        <dbReference type="ARBA" id="ARBA00022900"/>
    </source>
</evidence>
<dbReference type="InterPro" id="IPR002350">
    <property type="entry name" value="Kazal_dom"/>
</dbReference>
<evidence type="ECO:0000256" key="3">
    <source>
        <dbReference type="ARBA" id="ARBA00023157"/>
    </source>
</evidence>
<dbReference type="Proteomes" id="UP000596742">
    <property type="component" value="Unassembled WGS sequence"/>
</dbReference>
<dbReference type="InterPro" id="IPR050653">
    <property type="entry name" value="Prot_Inhib_GrowthFact_Antg"/>
</dbReference>
<dbReference type="Pfam" id="PF07648">
    <property type="entry name" value="Kazal_2"/>
    <property type="match status" value="1"/>
</dbReference>
<protein>
    <recommendedName>
        <fullName evidence="5">Kazal-like domain-containing protein</fullName>
    </recommendedName>
</protein>
<dbReference type="SMART" id="SM00280">
    <property type="entry name" value="KAZAL"/>
    <property type="match status" value="1"/>
</dbReference>
<evidence type="ECO:0000313" key="7">
    <source>
        <dbReference type="Proteomes" id="UP000596742"/>
    </source>
</evidence>
<reference evidence="6" key="1">
    <citation type="submission" date="2018-11" db="EMBL/GenBank/DDBJ databases">
        <authorList>
            <person name="Alioto T."/>
            <person name="Alioto T."/>
        </authorList>
    </citation>
    <scope>NUCLEOTIDE SEQUENCE</scope>
</reference>
<proteinExistence type="predicted"/>
<feature type="domain" description="Kazal-like" evidence="5">
    <location>
        <begin position="26"/>
        <end position="81"/>
    </location>
</feature>
<gene>
    <name evidence="6" type="ORF">MGAL_10B040121</name>
</gene>
<dbReference type="PANTHER" id="PTHR10913:SF45">
    <property type="entry name" value="FOLLISTATIN, ISOFORM A-RELATED"/>
    <property type="match status" value="1"/>
</dbReference>
<feature type="signal peptide" evidence="4">
    <location>
        <begin position="1"/>
        <end position="16"/>
    </location>
</feature>
<dbReference type="SUPFAM" id="SSF82895">
    <property type="entry name" value="TSP-1 type 1 repeat"/>
    <property type="match status" value="1"/>
</dbReference>
<evidence type="ECO:0000313" key="6">
    <source>
        <dbReference type="EMBL" id="VDI23118.1"/>
    </source>
</evidence>
<evidence type="ECO:0000256" key="1">
    <source>
        <dbReference type="ARBA" id="ARBA00022690"/>
    </source>
</evidence>
<dbReference type="PROSITE" id="PS50092">
    <property type="entry name" value="TSP1"/>
    <property type="match status" value="1"/>
</dbReference>
<dbReference type="CDD" id="cd00104">
    <property type="entry name" value="KAZAL_FS"/>
    <property type="match status" value="1"/>
</dbReference>